<dbReference type="HOGENOM" id="CLU_1174603_0_0_6"/>
<gene>
    <name evidence="1" type="ordered locus">XF_0635</name>
</gene>
<evidence type="ECO:0000313" key="1">
    <source>
        <dbReference type="EMBL" id="AAF83445.1"/>
    </source>
</evidence>
<protein>
    <submittedName>
        <fullName evidence="1">Uncharacterized protein</fullName>
    </submittedName>
</protein>
<organism evidence="1 2">
    <name type="scientific">Xylella fastidiosa (strain 9a5c)</name>
    <dbReference type="NCBI Taxonomy" id="160492"/>
    <lineage>
        <taxon>Bacteria</taxon>
        <taxon>Pseudomonadati</taxon>
        <taxon>Pseudomonadota</taxon>
        <taxon>Gammaproteobacteria</taxon>
        <taxon>Lysobacterales</taxon>
        <taxon>Lysobacteraceae</taxon>
        <taxon>Xylella</taxon>
    </lineage>
</organism>
<dbReference type="Proteomes" id="UP000000812">
    <property type="component" value="Chromosome"/>
</dbReference>
<reference evidence="1 2" key="1">
    <citation type="journal article" date="2000" name="Nature">
        <title>The genome sequence of the plant pathogen Xylella fastidiosa.</title>
        <authorList>
            <person name="Simpson A.J."/>
            <person name="Reinach F.C."/>
            <person name="Arruda P."/>
            <person name="Abreu F.A."/>
            <person name="Acencio M."/>
            <person name="Alvarenga R."/>
            <person name="Alves L.M."/>
            <person name="Araya J.E."/>
            <person name="Baia G.S."/>
            <person name="Baptista C.S."/>
            <person name="Barros M.H."/>
            <person name="Bonaccorsi E.D."/>
            <person name="Bordin S."/>
            <person name="Bove J.M."/>
            <person name="Briones M.R."/>
            <person name="Bueno M.R."/>
            <person name="Camargo A.A."/>
            <person name="Camargo L.E."/>
            <person name="Carraro D.M."/>
            <person name="Carrer H."/>
            <person name="Colauto N.B."/>
            <person name="Colombo C."/>
            <person name="Costa F.F."/>
            <person name="Costa M.C."/>
            <person name="Costa-Neto C.M."/>
            <person name="Coutinho L.L."/>
            <person name="Cristofani M."/>
            <person name="Dias-Neto E."/>
            <person name="Docena C."/>
            <person name="El-Dorry H."/>
            <person name="Facincani A.P."/>
            <person name="Ferreira A.J."/>
            <person name="Ferreira V.C."/>
            <person name="Ferro J.A."/>
            <person name="Fraga J.S."/>
            <person name="Franca S.C."/>
            <person name="Franco M.C."/>
            <person name="Frohme M."/>
            <person name="Furlan L.R."/>
            <person name="Garnier M."/>
            <person name="Goldman G.H."/>
            <person name="Goldman M.H."/>
            <person name="Gomes S.L."/>
            <person name="Gruber A."/>
            <person name="Ho P.L."/>
            <person name="Hoheisel J.D."/>
            <person name="Junqueira M.L."/>
            <person name="Kemper E.L."/>
            <person name="Kitajima J.P."/>
            <person name="Krieger J.E."/>
            <person name="Kuramae E.E."/>
            <person name="Laigret F."/>
            <person name="Lambais M.R."/>
            <person name="Leite L.C."/>
            <person name="Lemos E.G."/>
            <person name="Lemos M.V."/>
            <person name="Lopes S.A."/>
            <person name="Lopes C.R."/>
            <person name="Machado J.A."/>
            <person name="Machado M.A."/>
            <person name="Madeira A.M."/>
            <person name="Madeira H.M."/>
            <person name="Marino C.L."/>
            <person name="Marques M.V."/>
            <person name="Martins E.A."/>
            <person name="Martins E.M."/>
            <person name="Matsukuma A.Y."/>
            <person name="Menck C.F."/>
            <person name="Miracca E.C."/>
            <person name="Miyaki C.Y."/>
            <person name="Monteriro-Vitorello C.B."/>
            <person name="Moon D.H."/>
            <person name="Nagai M.A."/>
            <person name="Nascimento A.L."/>
            <person name="Netto L.E."/>
            <person name="Nhani A.Jr."/>
            <person name="Nobrega F.G."/>
            <person name="Nunes L.R."/>
            <person name="Oliveira M.A."/>
            <person name="de Oliveira M.C."/>
            <person name="de Oliveira R.C."/>
            <person name="Palmieri D.A."/>
            <person name="Paris A."/>
            <person name="Peixoto B.R."/>
            <person name="Pereira G.A."/>
            <person name="Pereira H.A.Jr."/>
            <person name="Pesquero J.B."/>
            <person name="Quaggio R.B."/>
            <person name="Roberto P.G."/>
            <person name="Rodrigues V."/>
            <person name="de M Rosa A.J."/>
            <person name="de Rosa V.E.Jr."/>
            <person name="de Sa R.G."/>
            <person name="Santelli R.V."/>
            <person name="Sawasaki H.E."/>
            <person name="da Silva A.C."/>
            <person name="da Silva A.M."/>
            <person name="da Silva F.R."/>
            <person name="da Silva W.A.Jr."/>
            <person name="da Silveira J.F."/>
            <person name="Silvestri M.L."/>
            <person name="Siqueira W.J."/>
            <person name="de Souza A.A."/>
            <person name="de Souza A.P."/>
            <person name="Terenzi M.F."/>
            <person name="Truffi D."/>
            <person name="Tsai S.M."/>
            <person name="Tsuhako M.H."/>
            <person name="Vallada H."/>
            <person name="Van Sluys M.A."/>
            <person name="Verjovski-Almeida S."/>
            <person name="Vettore A.L."/>
            <person name="Zago M.A."/>
            <person name="Zatz M."/>
            <person name="Meidanis J."/>
            <person name="Setubal J.C."/>
        </authorList>
    </citation>
    <scope>NUCLEOTIDE SEQUENCE [LARGE SCALE GENOMIC DNA]</scope>
    <source>
        <strain evidence="1 2">9a5c</strain>
    </source>
</reference>
<dbReference type="eggNOG" id="ENOG503087P">
    <property type="taxonomic scope" value="Bacteria"/>
</dbReference>
<proteinExistence type="predicted"/>
<dbReference type="AlphaFoldDB" id="Q9PFM2"/>
<accession>Q9PFM2</accession>
<dbReference type="KEGG" id="xfa:XF_0635"/>
<name>Q9PFM2_XYLFA</name>
<dbReference type="PIR" id="A82783">
    <property type="entry name" value="A82783"/>
</dbReference>
<evidence type="ECO:0000313" key="2">
    <source>
        <dbReference type="Proteomes" id="UP000000812"/>
    </source>
</evidence>
<dbReference type="STRING" id="160492.XF_0635"/>
<sequence>MHMPTPIDARITPSLHSENVRQLDGYSDDSAPYLGPVMETLDDAYITLGKIHDARDHASRNQAWTPEQAVIAVSDAAYKQQQRLLSKFDKLSKTLDQQIKSMDEMLTGPLQQKAGMGTLNTEIRNHVRAMPTEERQKFLEDALARKDLTSLTAILGGPGYLSGLMDAEVTHYTRKLHEIQHPEVVGRLTALRSAKAHVEKVGPLVMGQVEKAMGSDWGRVTALRENNSKALAALKFGDGL</sequence>
<dbReference type="EMBL" id="AE003849">
    <property type="protein sequence ID" value="AAF83445.1"/>
    <property type="molecule type" value="Genomic_DNA"/>
</dbReference>